<keyword evidence="1" id="KW-0732">Signal</keyword>
<evidence type="ECO:0000313" key="3">
    <source>
        <dbReference type="Proteomes" id="UP000799779"/>
    </source>
</evidence>
<feature type="chain" id="PRO_5025654338" evidence="1">
    <location>
        <begin position="17"/>
        <end position="332"/>
    </location>
</feature>
<organism evidence="2 3">
    <name type="scientific">Amniculicola lignicola CBS 123094</name>
    <dbReference type="NCBI Taxonomy" id="1392246"/>
    <lineage>
        <taxon>Eukaryota</taxon>
        <taxon>Fungi</taxon>
        <taxon>Dikarya</taxon>
        <taxon>Ascomycota</taxon>
        <taxon>Pezizomycotina</taxon>
        <taxon>Dothideomycetes</taxon>
        <taxon>Pleosporomycetidae</taxon>
        <taxon>Pleosporales</taxon>
        <taxon>Amniculicolaceae</taxon>
        <taxon>Amniculicola</taxon>
    </lineage>
</organism>
<dbReference type="OrthoDB" id="5337308at2759"/>
<feature type="signal peptide" evidence="1">
    <location>
        <begin position="1"/>
        <end position="16"/>
    </location>
</feature>
<gene>
    <name evidence="2" type="ORF">P154DRAFT_585619</name>
</gene>
<proteinExistence type="predicted"/>
<reference evidence="2" key="1">
    <citation type="journal article" date="2020" name="Stud. Mycol.">
        <title>101 Dothideomycetes genomes: a test case for predicting lifestyles and emergence of pathogens.</title>
        <authorList>
            <person name="Haridas S."/>
            <person name="Albert R."/>
            <person name="Binder M."/>
            <person name="Bloem J."/>
            <person name="Labutti K."/>
            <person name="Salamov A."/>
            <person name="Andreopoulos B."/>
            <person name="Baker S."/>
            <person name="Barry K."/>
            <person name="Bills G."/>
            <person name="Bluhm B."/>
            <person name="Cannon C."/>
            <person name="Castanera R."/>
            <person name="Culley D."/>
            <person name="Daum C."/>
            <person name="Ezra D."/>
            <person name="Gonzalez J."/>
            <person name="Henrissat B."/>
            <person name="Kuo A."/>
            <person name="Liang C."/>
            <person name="Lipzen A."/>
            <person name="Lutzoni F."/>
            <person name="Magnuson J."/>
            <person name="Mondo S."/>
            <person name="Nolan M."/>
            <person name="Ohm R."/>
            <person name="Pangilinan J."/>
            <person name="Park H.-J."/>
            <person name="Ramirez L."/>
            <person name="Alfaro M."/>
            <person name="Sun H."/>
            <person name="Tritt A."/>
            <person name="Yoshinaga Y."/>
            <person name="Zwiers L.-H."/>
            <person name="Turgeon B."/>
            <person name="Goodwin S."/>
            <person name="Spatafora J."/>
            <person name="Crous P."/>
            <person name="Grigoriev I."/>
        </authorList>
    </citation>
    <scope>NUCLEOTIDE SEQUENCE</scope>
    <source>
        <strain evidence="2">CBS 123094</strain>
    </source>
</reference>
<sequence>MLKLWSLAICLAVAAAFVLPQPNGKQNPRSTAPFNGIVTSLNVENVTRLLGFTFTTPATEPASDEEWDKAVCKGAVLLAQMEATDKEAGKMYNPPLESAQSKFTSFPDDLEKWGYGSLEYDDYYDFKVSLPLTSALEGLGVDAKIKSDGGKNRAVLWEHENEKTIANPTGASYTTVFNPDDGVIIAWGKYSPAYMGPKKNPPVTVFPALKSWSDVTFLQWAGLTSKAGKSAGNIRHIISSPVENKPSQALIARALKNAKKELGAWPGTSFTTTTDEGKALLAAPNGVGITYFLSQHKAQLGTKTVTKLTVFVDGGNSPRPPSLLFYVADADV</sequence>
<keyword evidence="3" id="KW-1185">Reference proteome</keyword>
<evidence type="ECO:0000313" key="2">
    <source>
        <dbReference type="EMBL" id="KAF1994511.1"/>
    </source>
</evidence>
<evidence type="ECO:0000256" key="1">
    <source>
        <dbReference type="SAM" id="SignalP"/>
    </source>
</evidence>
<protein>
    <submittedName>
        <fullName evidence="2">Uncharacterized protein</fullName>
    </submittedName>
</protein>
<dbReference type="EMBL" id="ML977657">
    <property type="protein sequence ID" value="KAF1994511.1"/>
    <property type="molecule type" value="Genomic_DNA"/>
</dbReference>
<dbReference type="AlphaFoldDB" id="A0A6A5W2T9"/>
<name>A0A6A5W2T9_9PLEO</name>
<dbReference type="Proteomes" id="UP000799779">
    <property type="component" value="Unassembled WGS sequence"/>
</dbReference>
<accession>A0A6A5W2T9</accession>